<sequence length="377" mass="39883">MSTRALTATGVVAAAAIALTGCTTSAAESESSALWRSATTVSEGGGFDQLVEDAQAEGTFNVMGLYEDWANYGGLLDAFSEKYGITINNDTSTGSSQDLVNAVVNRQGQDTSLDYLDTGMSYAVQADLDGLLAEYAPETIADIDPSYIGENGTWLHQYGGTIAIACDTGRVETCPTSFADLLDPQYRGQVALPNTPENSESAFMIVHAAALAHGGSLDDITPGIEFFRELNEVGNFIPVQGNAGTLETGETPILLEWTYTLQPVADRLADEVGMEIDVIIPDDGVVSSFYAASLNADAPHPATARLFFEFLFSDEGQNLLLQGGVSPVRLDAMIAAGTVDEDALAALPSAELGQSPTLEQRQANQDVIDEQWSAAIR</sequence>
<proteinExistence type="predicted"/>
<keyword evidence="1 2" id="KW-0732">Signal</keyword>
<gene>
    <name evidence="3" type="ORF">JOF34_000007</name>
</gene>
<dbReference type="Pfam" id="PF13343">
    <property type="entry name" value="SBP_bac_6"/>
    <property type="match status" value="1"/>
</dbReference>
<protein>
    <submittedName>
        <fullName evidence="3">Spermidine/putrescine transport system substrate-binding protein</fullName>
    </submittedName>
</protein>
<keyword evidence="4" id="KW-1185">Reference proteome</keyword>
<dbReference type="SUPFAM" id="SSF53850">
    <property type="entry name" value="Periplasmic binding protein-like II"/>
    <property type="match status" value="1"/>
</dbReference>
<dbReference type="PANTHER" id="PTHR30006">
    <property type="entry name" value="THIAMINE-BINDING PERIPLASMIC PROTEIN-RELATED"/>
    <property type="match status" value="1"/>
</dbReference>
<dbReference type="Gene3D" id="3.40.190.10">
    <property type="entry name" value="Periplasmic binding protein-like II"/>
    <property type="match status" value="2"/>
</dbReference>
<feature type="signal peptide" evidence="2">
    <location>
        <begin position="1"/>
        <end position="26"/>
    </location>
</feature>
<dbReference type="Proteomes" id="UP001519362">
    <property type="component" value="Unassembled WGS sequence"/>
</dbReference>
<evidence type="ECO:0000313" key="3">
    <source>
        <dbReference type="EMBL" id="MBP2435421.1"/>
    </source>
</evidence>
<reference evidence="3 4" key="1">
    <citation type="submission" date="2021-03" db="EMBL/GenBank/DDBJ databases">
        <title>Sequencing the genomes of 1000 actinobacteria strains.</title>
        <authorList>
            <person name="Klenk H.-P."/>
        </authorList>
    </citation>
    <scope>NUCLEOTIDE SEQUENCE [LARGE SCALE GENOMIC DNA]</scope>
    <source>
        <strain evidence="3 4">DSM 24221</strain>
    </source>
</reference>
<dbReference type="PANTHER" id="PTHR30006:SF2">
    <property type="entry name" value="ABC TRANSPORTER SUBSTRATE-BINDING PROTEIN"/>
    <property type="match status" value="1"/>
</dbReference>
<name>A0ABS4ZG11_9MICO</name>
<dbReference type="PROSITE" id="PS51257">
    <property type="entry name" value="PROKAR_LIPOPROTEIN"/>
    <property type="match status" value="1"/>
</dbReference>
<evidence type="ECO:0000313" key="4">
    <source>
        <dbReference type="Proteomes" id="UP001519362"/>
    </source>
</evidence>
<evidence type="ECO:0000256" key="2">
    <source>
        <dbReference type="SAM" id="SignalP"/>
    </source>
</evidence>
<evidence type="ECO:0000256" key="1">
    <source>
        <dbReference type="ARBA" id="ARBA00022729"/>
    </source>
</evidence>
<organism evidence="3 4">
    <name type="scientific">Microbacterium amylolyticum</name>
    <dbReference type="NCBI Taxonomy" id="936337"/>
    <lineage>
        <taxon>Bacteria</taxon>
        <taxon>Bacillati</taxon>
        <taxon>Actinomycetota</taxon>
        <taxon>Actinomycetes</taxon>
        <taxon>Micrococcales</taxon>
        <taxon>Microbacteriaceae</taxon>
        <taxon>Microbacterium</taxon>
    </lineage>
</organism>
<accession>A0ABS4ZG11</accession>
<dbReference type="RefSeq" id="WP_165132839.1">
    <property type="nucleotide sequence ID" value="NZ_CP049253.1"/>
</dbReference>
<feature type="chain" id="PRO_5045206010" evidence="2">
    <location>
        <begin position="27"/>
        <end position="377"/>
    </location>
</feature>
<dbReference type="EMBL" id="JAGIOL010000001">
    <property type="protein sequence ID" value="MBP2435421.1"/>
    <property type="molecule type" value="Genomic_DNA"/>
</dbReference>
<comment type="caution">
    <text evidence="3">The sequence shown here is derived from an EMBL/GenBank/DDBJ whole genome shotgun (WGS) entry which is preliminary data.</text>
</comment>